<reference evidence="4 5" key="1">
    <citation type="submission" date="2015-01" db="EMBL/GenBank/DDBJ databases">
        <title>Jeotgalibacillus campisalis genome sequencing.</title>
        <authorList>
            <person name="Goh K.M."/>
            <person name="Chan K.-G."/>
            <person name="Yaakop A.S."/>
            <person name="Ee R."/>
            <person name="Gan H.M."/>
            <person name="Chan C.S."/>
        </authorList>
    </citation>
    <scope>NUCLEOTIDE SEQUENCE [LARGE SCALE GENOMIC DNA]</scope>
    <source>
        <strain evidence="4 5">SF-57</strain>
    </source>
</reference>
<evidence type="ECO:0000313" key="5">
    <source>
        <dbReference type="Proteomes" id="UP000031972"/>
    </source>
</evidence>
<feature type="domain" description="HTH tetR-type" evidence="3">
    <location>
        <begin position="6"/>
        <end position="66"/>
    </location>
</feature>
<protein>
    <recommendedName>
        <fullName evidence="3">HTH tetR-type domain-containing protein</fullName>
    </recommendedName>
</protein>
<dbReference type="InterPro" id="IPR036271">
    <property type="entry name" value="Tet_transcr_reg_TetR-rel_C_sf"/>
</dbReference>
<dbReference type="InterPro" id="IPR050624">
    <property type="entry name" value="HTH-type_Tx_Regulator"/>
</dbReference>
<dbReference type="AlphaFoldDB" id="A0A0C2RYG3"/>
<dbReference type="GO" id="GO:0003677">
    <property type="term" value="F:DNA binding"/>
    <property type="evidence" value="ECO:0007669"/>
    <property type="project" value="UniProtKB-UniRule"/>
</dbReference>
<name>A0A0C2RYG3_9BACL</name>
<keyword evidence="5" id="KW-1185">Reference proteome</keyword>
<dbReference type="EMBL" id="JXRR01000016">
    <property type="protein sequence ID" value="KIL46844.1"/>
    <property type="molecule type" value="Genomic_DNA"/>
</dbReference>
<organism evidence="4 5">
    <name type="scientific">Jeotgalibacillus campisalis</name>
    <dbReference type="NCBI Taxonomy" id="220754"/>
    <lineage>
        <taxon>Bacteria</taxon>
        <taxon>Bacillati</taxon>
        <taxon>Bacillota</taxon>
        <taxon>Bacilli</taxon>
        <taxon>Bacillales</taxon>
        <taxon>Caryophanaceae</taxon>
        <taxon>Jeotgalibacillus</taxon>
    </lineage>
</organism>
<dbReference type="SUPFAM" id="SSF48498">
    <property type="entry name" value="Tetracyclin repressor-like, C-terminal domain"/>
    <property type="match status" value="1"/>
</dbReference>
<accession>A0A0C2RYG3</accession>
<proteinExistence type="predicted"/>
<dbReference type="RefSeq" id="WP_041058923.1">
    <property type="nucleotide sequence ID" value="NZ_JXRR01000016.1"/>
</dbReference>
<comment type="caution">
    <text evidence="4">The sequence shown here is derived from an EMBL/GenBank/DDBJ whole genome shotgun (WGS) entry which is preliminary data.</text>
</comment>
<dbReference type="InterPro" id="IPR001647">
    <property type="entry name" value="HTH_TetR"/>
</dbReference>
<dbReference type="Gene3D" id="1.10.357.10">
    <property type="entry name" value="Tetracycline Repressor, domain 2"/>
    <property type="match status" value="1"/>
</dbReference>
<feature type="DNA-binding region" description="H-T-H motif" evidence="2">
    <location>
        <begin position="29"/>
        <end position="48"/>
    </location>
</feature>
<evidence type="ECO:0000313" key="4">
    <source>
        <dbReference type="EMBL" id="KIL46844.1"/>
    </source>
</evidence>
<dbReference type="Pfam" id="PF00440">
    <property type="entry name" value="TetR_N"/>
    <property type="match status" value="1"/>
</dbReference>
<dbReference type="InterPro" id="IPR009057">
    <property type="entry name" value="Homeodomain-like_sf"/>
</dbReference>
<dbReference type="PANTHER" id="PTHR43479">
    <property type="entry name" value="ACREF/ENVCD OPERON REPRESSOR-RELATED"/>
    <property type="match status" value="1"/>
</dbReference>
<dbReference type="PATRIC" id="fig|220754.4.peg.2558"/>
<keyword evidence="1 2" id="KW-0238">DNA-binding</keyword>
<dbReference type="Proteomes" id="UP000031972">
    <property type="component" value="Unassembled WGS sequence"/>
</dbReference>
<dbReference type="SUPFAM" id="SSF46689">
    <property type="entry name" value="Homeodomain-like"/>
    <property type="match status" value="1"/>
</dbReference>
<evidence type="ECO:0000256" key="2">
    <source>
        <dbReference type="PROSITE-ProRule" id="PRU00335"/>
    </source>
</evidence>
<dbReference type="PANTHER" id="PTHR43479:SF11">
    <property type="entry name" value="ACREF_ENVCD OPERON REPRESSOR-RELATED"/>
    <property type="match status" value="1"/>
</dbReference>
<evidence type="ECO:0000259" key="3">
    <source>
        <dbReference type="PROSITE" id="PS50977"/>
    </source>
</evidence>
<evidence type="ECO:0000256" key="1">
    <source>
        <dbReference type="ARBA" id="ARBA00023125"/>
    </source>
</evidence>
<gene>
    <name evidence="4" type="ORF">KR50_25410</name>
</gene>
<sequence>MARQRKMVIDDLLNATEELLLEKGYEGFHFKALAEKLDVARSTIYEYYSNKDELITDYMRLLMMEVMNKINAITPQDSSFNMLKELLTLFMEYSQVYDMIKMRSSLNQSTSPSVISHLDELDGYSRELFQLLTVHIEKAKEEGSIRKDVPSSLVAGIFFNTVLIPNYQKVPADQWSEAIFSILENGIAVK</sequence>
<dbReference type="PRINTS" id="PR00455">
    <property type="entry name" value="HTHTETR"/>
</dbReference>
<dbReference type="PROSITE" id="PS50977">
    <property type="entry name" value="HTH_TETR_2"/>
    <property type="match status" value="1"/>
</dbReference>